<dbReference type="EMBL" id="JBEDUW010000003">
    <property type="protein sequence ID" value="KAK9936129.1"/>
    <property type="molecule type" value="Genomic_DNA"/>
</dbReference>
<sequence length="72" mass="7896">MGYLGPIPALHWAVGTFPPQLNHSSVMALALKRVAAAFGYTHKTFATCLNWASAPCTTWKQWKHKQAQRGGS</sequence>
<proteinExistence type="predicted"/>
<dbReference type="AlphaFoldDB" id="A0AAW1XI58"/>
<organism evidence="1 2">
    <name type="scientific">Rubus argutus</name>
    <name type="common">Southern blackberry</name>
    <dbReference type="NCBI Taxonomy" id="59490"/>
    <lineage>
        <taxon>Eukaryota</taxon>
        <taxon>Viridiplantae</taxon>
        <taxon>Streptophyta</taxon>
        <taxon>Embryophyta</taxon>
        <taxon>Tracheophyta</taxon>
        <taxon>Spermatophyta</taxon>
        <taxon>Magnoliopsida</taxon>
        <taxon>eudicotyledons</taxon>
        <taxon>Gunneridae</taxon>
        <taxon>Pentapetalae</taxon>
        <taxon>rosids</taxon>
        <taxon>fabids</taxon>
        <taxon>Rosales</taxon>
        <taxon>Rosaceae</taxon>
        <taxon>Rosoideae</taxon>
        <taxon>Rosoideae incertae sedis</taxon>
        <taxon>Rubus</taxon>
    </lineage>
</organism>
<dbReference type="Proteomes" id="UP001457282">
    <property type="component" value="Unassembled WGS sequence"/>
</dbReference>
<keyword evidence="2" id="KW-1185">Reference proteome</keyword>
<evidence type="ECO:0000313" key="1">
    <source>
        <dbReference type="EMBL" id="KAK9936129.1"/>
    </source>
</evidence>
<comment type="caution">
    <text evidence="1">The sequence shown here is derived from an EMBL/GenBank/DDBJ whole genome shotgun (WGS) entry which is preliminary data.</text>
</comment>
<reference evidence="1 2" key="1">
    <citation type="journal article" date="2023" name="G3 (Bethesda)">
        <title>A chromosome-length genome assembly and annotation of blackberry (Rubus argutus, cv. 'Hillquist').</title>
        <authorList>
            <person name="Bruna T."/>
            <person name="Aryal R."/>
            <person name="Dudchenko O."/>
            <person name="Sargent D.J."/>
            <person name="Mead D."/>
            <person name="Buti M."/>
            <person name="Cavallini A."/>
            <person name="Hytonen T."/>
            <person name="Andres J."/>
            <person name="Pham M."/>
            <person name="Weisz D."/>
            <person name="Mascagni F."/>
            <person name="Usai G."/>
            <person name="Natali L."/>
            <person name="Bassil N."/>
            <person name="Fernandez G.E."/>
            <person name="Lomsadze A."/>
            <person name="Armour M."/>
            <person name="Olukolu B."/>
            <person name="Poorten T."/>
            <person name="Britton C."/>
            <person name="Davik J."/>
            <person name="Ashrafi H."/>
            <person name="Aiden E.L."/>
            <person name="Borodovsky M."/>
            <person name="Worthington M."/>
        </authorList>
    </citation>
    <scope>NUCLEOTIDE SEQUENCE [LARGE SCALE GENOMIC DNA]</scope>
    <source>
        <strain evidence="1">PI 553951</strain>
    </source>
</reference>
<name>A0AAW1XI58_RUBAR</name>
<protein>
    <submittedName>
        <fullName evidence="1">Uncharacterized protein</fullName>
    </submittedName>
</protein>
<gene>
    <name evidence="1" type="ORF">M0R45_012990</name>
</gene>
<evidence type="ECO:0000313" key="2">
    <source>
        <dbReference type="Proteomes" id="UP001457282"/>
    </source>
</evidence>
<accession>A0AAW1XI58</accession>